<dbReference type="EMBL" id="LT906470">
    <property type="protein sequence ID" value="SNV69514.1"/>
    <property type="molecule type" value="Genomic_DNA"/>
</dbReference>
<sequence>MKKLRLALHKGEELRFLSHLDYAQAVERMIRRAEIKMAYSDGFNPHMKISFSSALALGVTAAAEYIDMDVLEDDSLKSIMERLNLVAPPGLEVLDGKEMPDKVKKMMAICNYAVYEVTGPVTDVYADWDTLLKPFNEAADISYEKVTPKKTRTIDVKHFVKEPITAVMNGDQVTLRMGIGIYPEGTIKPSEVWNLGKDQFNWPITTGYEIHRRAIMVENDEGRFTPLEINY</sequence>
<dbReference type="NCBIfam" id="TIGR03936">
    <property type="entry name" value="sam_1_link_chp"/>
    <property type="match status" value="1"/>
</dbReference>
<keyword evidence="3" id="KW-1185">Reference proteome</keyword>
<reference evidence="2 3" key="1">
    <citation type="submission" date="2017-06" db="EMBL/GenBank/DDBJ databases">
        <authorList>
            <consortium name="Pathogen Informatics"/>
        </authorList>
    </citation>
    <scope>NUCLEOTIDE SEQUENCE [LARGE SCALE GENOMIC DNA]</scope>
    <source>
        <strain evidence="2 3">NCTC12018</strain>
    </source>
</reference>
<feature type="domain" description="DUF2344" evidence="1">
    <location>
        <begin position="3"/>
        <end position="189"/>
    </location>
</feature>
<evidence type="ECO:0000313" key="3">
    <source>
        <dbReference type="Proteomes" id="UP000214973"/>
    </source>
</evidence>
<dbReference type="InterPro" id="IPR018768">
    <property type="entry name" value="DUF2344"/>
</dbReference>
<organism evidence="2 3">
    <name type="scientific">Veillonella rodentium</name>
    <dbReference type="NCBI Taxonomy" id="248315"/>
    <lineage>
        <taxon>Bacteria</taxon>
        <taxon>Bacillati</taxon>
        <taxon>Bacillota</taxon>
        <taxon>Negativicutes</taxon>
        <taxon>Veillonellales</taxon>
        <taxon>Veillonellaceae</taxon>
        <taxon>Veillonella</taxon>
    </lineage>
</organism>
<proteinExistence type="predicted"/>
<gene>
    <name evidence="2" type="ORF">SAMEA44547418_01302</name>
</gene>
<name>A0A239ZFR1_9FIRM</name>
<evidence type="ECO:0000259" key="1">
    <source>
        <dbReference type="Pfam" id="PF10105"/>
    </source>
</evidence>
<evidence type="ECO:0000313" key="2">
    <source>
        <dbReference type="EMBL" id="SNV69514.1"/>
    </source>
</evidence>
<dbReference type="Pfam" id="PF10105">
    <property type="entry name" value="DUF2344"/>
    <property type="match status" value="1"/>
</dbReference>
<protein>
    <submittedName>
        <fullName evidence="2">Uncharacterized protein conserved in bacteria</fullName>
    </submittedName>
</protein>
<dbReference type="KEGG" id="vrm:44547418_01302"/>
<dbReference type="RefSeq" id="WP_095066218.1">
    <property type="nucleotide sequence ID" value="NZ_LT906470.1"/>
</dbReference>
<dbReference type="AlphaFoldDB" id="A0A239ZFR1"/>
<dbReference type="Proteomes" id="UP000214973">
    <property type="component" value="Chromosome 1"/>
</dbReference>
<accession>A0A239ZFR1</accession>